<evidence type="ECO:0000313" key="1">
    <source>
        <dbReference type="EMBL" id="KAI8526430.1"/>
    </source>
</evidence>
<dbReference type="EMBL" id="CM046400">
    <property type="protein sequence ID" value="KAI8526430.1"/>
    <property type="molecule type" value="Genomic_DNA"/>
</dbReference>
<comment type="caution">
    <text evidence="1">The sequence shown here is derived from an EMBL/GenBank/DDBJ whole genome shotgun (WGS) entry which is preliminary data.</text>
</comment>
<sequence>MLSKTTLAQHARRERERNLKQSAVQLGQSLPGNSDHSGESRFSFGLIPNVRAKGKASVRVADILNRMQAKEPVNSSDVIMHHSAPFHATVQDIVHGHTI</sequence>
<dbReference type="Proteomes" id="UP001062846">
    <property type="component" value="Chromosome 13"/>
</dbReference>
<accession>A0ACC0LCR7</accession>
<protein>
    <submittedName>
        <fullName evidence="1">Uncharacterized protein</fullName>
    </submittedName>
</protein>
<evidence type="ECO:0000313" key="2">
    <source>
        <dbReference type="Proteomes" id="UP001062846"/>
    </source>
</evidence>
<reference evidence="1" key="1">
    <citation type="submission" date="2022-02" db="EMBL/GenBank/DDBJ databases">
        <title>Plant Genome Project.</title>
        <authorList>
            <person name="Zhang R.-G."/>
        </authorList>
    </citation>
    <scope>NUCLEOTIDE SEQUENCE</scope>
    <source>
        <strain evidence="1">AT1</strain>
    </source>
</reference>
<proteinExistence type="predicted"/>
<keyword evidence="2" id="KW-1185">Reference proteome</keyword>
<organism evidence="1 2">
    <name type="scientific">Rhododendron molle</name>
    <name type="common">Chinese azalea</name>
    <name type="synonym">Azalea mollis</name>
    <dbReference type="NCBI Taxonomy" id="49168"/>
    <lineage>
        <taxon>Eukaryota</taxon>
        <taxon>Viridiplantae</taxon>
        <taxon>Streptophyta</taxon>
        <taxon>Embryophyta</taxon>
        <taxon>Tracheophyta</taxon>
        <taxon>Spermatophyta</taxon>
        <taxon>Magnoliopsida</taxon>
        <taxon>eudicotyledons</taxon>
        <taxon>Gunneridae</taxon>
        <taxon>Pentapetalae</taxon>
        <taxon>asterids</taxon>
        <taxon>Ericales</taxon>
        <taxon>Ericaceae</taxon>
        <taxon>Ericoideae</taxon>
        <taxon>Rhodoreae</taxon>
        <taxon>Rhododendron</taxon>
    </lineage>
</organism>
<name>A0ACC0LCR7_RHOML</name>
<gene>
    <name evidence="1" type="ORF">RHMOL_Rhmol13G0307000</name>
</gene>